<comment type="similarity">
    <text evidence="1">Belongs to the peptidase S45 family.</text>
</comment>
<feature type="binding site" evidence="6">
    <location>
        <position position="292"/>
    </location>
    <ligand>
        <name>Ca(2+)</name>
        <dbReference type="ChEBI" id="CHEBI:29108"/>
    </ligand>
</feature>
<dbReference type="InterPro" id="IPR014395">
    <property type="entry name" value="Pen/GL7ACA/AHL_acylase"/>
</dbReference>
<dbReference type="CDD" id="cd01936">
    <property type="entry name" value="Ntn_CA"/>
    <property type="match status" value="1"/>
</dbReference>
<feature type="binding site" evidence="6">
    <location>
        <position position="470"/>
    </location>
    <ligand>
        <name>Ca(2+)</name>
        <dbReference type="ChEBI" id="CHEBI:29108"/>
    </ligand>
</feature>
<keyword evidence="6" id="KW-0479">Metal-binding</keyword>
<feature type="binding site" evidence="6">
    <location>
        <position position="289"/>
    </location>
    <ligand>
        <name>Ca(2+)</name>
        <dbReference type="ChEBI" id="CHEBI:29108"/>
    </ligand>
</feature>
<dbReference type="InterPro" id="IPR043147">
    <property type="entry name" value="Penicillin_amidase_A-knob"/>
</dbReference>
<organism evidence="7 8">
    <name type="scientific">Tepidicaulis marinus</name>
    <dbReference type="NCBI Taxonomy" id="1333998"/>
    <lineage>
        <taxon>Bacteria</taxon>
        <taxon>Pseudomonadati</taxon>
        <taxon>Pseudomonadota</taxon>
        <taxon>Alphaproteobacteria</taxon>
        <taxon>Hyphomicrobiales</taxon>
        <taxon>Parvibaculaceae</taxon>
        <taxon>Tepidicaulis</taxon>
    </lineage>
</organism>
<dbReference type="MEROPS" id="S45.002"/>
<dbReference type="AlphaFoldDB" id="A0A081BAU5"/>
<dbReference type="Pfam" id="PF01804">
    <property type="entry name" value="Penicil_amidase"/>
    <property type="match status" value="1"/>
</dbReference>
<name>A0A081BAU5_9HYPH</name>
<evidence type="ECO:0000256" key="2">
    <source>
        <dbReference type="ARBA" id="ARBA00022729"/>
    </source>
</evidence>
<dbReference type="Gene3D" id="2.30.120.10">
    <property type="match status" value="1"/>
</dbReference>
<dbReference type="InterPro" id="IPR023343">
    <property type="entry name" value="Penicillin_amidase_dom1"/>
</dbReference>
<keyword evidence="8" id="KW-1185">Reference proteome</keyword>
<feature type="active site" description="Nucleophile" evidence="5">
    <location>
        <position position="216"/>
    </location>
</feature>
<dbReference type="PANTHER" id="PTHR34218:SF3">
    <property type="entry name" value="ACYL-HOMOSERINE LACTONE ACYLASE PVDQ"/>
    <property type="match status" value="1"/>
</dbReference>
<dbReference type="eggNOG" id="COG2366">
    <property type="taxonomic scope" value="Bacteria"/>
</dbReference>
<dbReference type="Gene3D" id="1.10.1400.10">
    <property type="match status" value="1"/>
</dbReference>
<accession>A0A081BAU5</accession>
<dbReference type="GO" id="GO:0016811">
    <property type="term" value="F:hydrolase activity, acting on carbon-nitrogen (but not peptide) bonds, in linear amides"/>
    <property type="evidence" value="ECO:0007669"/>
    <property type="project" value="InterPro"/>
</dbReference>
<comment type="caution">
    <text evidence="7">The sequence shown here is derived from an EMBL/GenBank/DDBJ whole genome shotgun (WGS) entry which is preliminary data.</text>
</comment>
<evidence type="ECO:0000256" key="4">
    <source>
        <dbReference type="ARBA" id="ARBA00023145"/>
    </source>
</evidence>
<evidence type="ECO:0000256" key="1">
    <source>
        <dbReference type="ARBA" id="ARBA00006586"/>
    </source>
</evidence>
<keyword evidence="4" id="KW-0865">Zymogen</keyword>
<reference evidence="7 8" key="1">
    <citation type="submission" date="2014-07" db="EMBL/GenBank/DDBJ databases">
        <title>Tepidicaulis marinum gen. nov., sp. nov., a novel marine bacterium denitrifying nitrate to nitrous oxide strictly under microaerobic conditions.</title>
        <authorList>
            <person name="Takeuchi M."/>
            <person name="Yamagishi T."/>
            <person name="Kamagata Y."/>
            <person name="Oshima K."/>
            <person name="Hattori M."/>
            <person name="Katayama T."/>
            <person name="Hanada S."/>
            <person name="Tamaki H."/>
            <person name="Marumo K."/>
            <person name="Maeda H."/>
            <person name="Nedachi M."/>
            <person name="Iwasaki W."/>
            <person name="Suwa Y."/>
            <person name="Sakata S."/>
        </authorList>
    </citation>
    <scope>NUCLEOTIDE SEQUENCE [LARGE SCALE GENOMIC DNA]</scope>
    <source>
        <strain evidence="7 8">MA2</strain>
    </source>
</reference>
<dbReference type="SUPFAM" id="SSF56235">
    <property type="entry name" value="N-terminal nucleophile aminohydrolases (Ntn hydrolases)"/>
    <property type="match status" value="1"/>
</dbReference>
<keyword evidence="3" id="KW-0378">Hydrolase</keyword>
<dbReference type="InterPro" id="IPR029055">
    <property type="entry name" value="Ntn_hydrolases_N"/>
</dbReference>
<dbReference type="STRING" id="1333998.M2A_1662"/>
<evidence type="ECO:0000256" key="6">
    <source>
        <dbReference type="PIRSR" id="PIRSR001227-2"/>
    </source>
</evidence>
<comment type="cofactor">
    <cofactor evidence="6">
        <name>Ca(2+)</name>
        <dbReference type="ChEBI" id="CHEBI:29108"/>
    </cofactor>
    <text evidence="6">Binds 1 Ca(2+) ion per dimer.</text>
</comment>
<dbReference type="RefSeq" id="WP_045445677.1">
    <property type="nucleotide sequence ID" value="NZ_BBIO01000007.1"/>
</dbReference>
<sequence length="731" mass="81523">MKRVLLTGLLGLIATVFGAGAIFTIHAHVTRPAPWDPAPFLEIARQYDVEIRRDNWGVPHIYGPRDADVAYGLGYAHAEDDFATIQEVAIATRGKLGAVKGPDAAVTDYIVHLLQVWETVEAQYETALSEETRAVLEAYAHGINLFAALHPEKVEPGLAPMTGKDIAAGFVFKTPFFYGLDKQLMELFEPERKRSISKNPETAFLPVDEPVYPTGSNGFAIAPSRSDDGHTRLLVNSHQPYKGPVAWYEVRLKSEEGWDVAGGAFPGSPFMLHGHNRYLGWANTVNKPDLADVYVLTLNPENENQYLLDGEWKELEREEAEIKVKLFGPFYWTVTRDVFFSEHGPVLKTDHGAYAIRYAGMNELRQAEQYFRLNKARNFDEWIAAMKMQALPSINYVYGDKDGNIAYIYNAQFPDRAEGWDWQAYLPGDRSDLIWQTYLPFEEVPKLINPKSGYVFNANNTPFRATAAADNLSPAQFPAFMGIETEMTNRAFRAEELLSRDEAISAEEFAAYKYDLYYSPASKVGLTRAAILTMDLSDDEELVAAQKHLADWDLGTDRENRHAALGVLTLQPLIMAELRGTEAPPLRQALADAVEVLMENFGKLDPEWSKLNRLRRGEVDLPLDGGPDILRAVYGGEPNDDGTLTARAGDTYIMFVEWDEDGALSSRSIHQFGSATLDEASPHFADQAPLFAEMEMKPVLFEEAALEPHIKARYRPGLLPGPAPTPAPAAD</sequence>
<proteinExistence type="inferred from homology"/>
<keyword evidence="2" id="KW-0732">Signal</keyword>
<dbReference type="GO" id="GO:0017000">
    <property type="term" value="P:antibiotic biosynthetic process"/>
    <property type="evidence" value="ECO:0007669"/>
    <property type="project" value="InterPro"/>
</dbReference>
<dbReference type="PIRSF" id="PIRSF001227">
    <property type="entry name" value="Pen_acylase"/>
    <property type="match status" value="1"/>
</dbReference>
<keyword evidence="6" id="KW-0106">Calcium</keyword>
<dbReference type="GO" id="GO:0046872">
    <property type="term" value="F:metal ion binding"/>
    <property type="evidence" value="ECO:0007669"/>
    <property type="project" value="UniProtKB-KW"/>
</dbReference>
<dbReference type="Gene3D" id="3.60.20.10">
    <property type="entry name" value="Glutamine Phosphoribosylpyrophosphate, subunit 1, domain 1"/>
    <property type="match status" value="1"/>
</dbReference>
<evidence type="ECO:0000313" key="7">
    <source>
        <dbReference type="EMBL" id="GAK45163.1"/>
    </source>
</evidence>
<dbReference type="InterPro" id="IPR002692">
    <property type="entry name" value="S45"/>
</dbReference>
<dbReference type="Proteomes" id="UP000028702">
    <property type="component" value="Unassembled WGS sequence"/>
</dbReference>
<gene>
    <name evidence="7" type="ORF">M2A_1662</name>
</gene>
<dbReference type="InterPro" id="IPR043146">
    <property type="entry name" value="Penicillin_amidase_N_B-knob"/>
</dbReference>
<evidence type="ECO:0000256" key="3">
    <source>
        <dbReference type="ARBA" id="ARBA00022801"/>
    </source>
</evidence>
<protein>
    <submittedName>
        <fullName evidence="7">Glutaryl-7-aminocephalosporanic-acid acylase</fullName>
    </submittedName>
</protein>
<dbReference type="PANTHER" id="PTHR34218">
    <property type="entry name" value="PEPTIDASE S45 PENICILLIN AMIDASE"/>
    <property type="match status" value="1"/>
</dbReference>
<evidence type="ECO:0000313" key="8">
    <source>
        <dbReference type="Proteomes" id="UP000028702"/>
    </source>
</evidence>
<dbReference type="EMBL" id="BBIO01000007">
    <property type="protein sequence ID" value="GAK45163.1"/>
    <property type="molecule type" value="Genomic_DNA"/>
</dbReference>
<evidence type="ECO:0000256" key="5">
    <source>
        <dbReference type="PIRSR" id="PIRSR001227-1"/>
    </source>
</evidence>
<dbReference type="Gene3D" id="1.10.439.10">
    <property type="entry name" value="Penicillin Amidohydrolase, domain 1"/>
    <property type="match status" value="1"/>
</dbReference>